<dbReference type="AlphaFoldDB" id="A0AAV7HQL8"/>
<evidence type="ECO:0000313" key="1">
    <source>
        <dbReference type="EMBL" id="KAH0470455.1"/>
    </source>
</evidence>
<gene>
    <name evidence="1" type="ORF">IEQ34_000178</name>
</gene>
<accession>A0AAV7HQL8</accession>
<evidence type="ECO:0000313" key="2">
    <source>
        <dbReference type="Proteomes" id="UP000775213"/>
    </source>
</evidence>
<name>A0AAV7HQL8_DENCH</name>
<dbReference type="Proteomes" id="UP000775213">
    <property type="component" value="Unassembled WGS sequence"/>
</dbReference>
<organism evidence="1 2">
    <name type="scientific">Dendrobium chrysotoxum</name>
    <name type="common">Orchid</name>
    <dbReference type="NCBI Taxonomy" id="161865"/>
    <lineage>
        <taxon>Eukaryota</taxon>
        <taxon>Viridiplantae</taxon>
        <taxon>Streptophyta</taxon>
        <taxon>Embryophyta</taxon>
        <taxon>Tracheophyta</taxon>
        <taxon>Spermatophyta</taxon>
        <taxon>Magnoliopsida</taxon>
        <taxon>Liliopsida</taxon>
        <taxon>Asparagales</taxon>
        <taxon>Orchidaceae</taxon>
        <taxon>Epidendroideae</taxon>
        <taxon>Malaxideae</taxon>
        <taxon>Dendrobiinae</taxon>
        <taxon>Dendrobium</taxon>
    </lineage>
</organism>
<keyword evidence="2" id="KW-1185">Reference proteome</keyword>
<comment type="caution">
    <text evidence="1">The sequence shown here is derived from an EMBL/GenBank/DDBJ whole genome shotgun (WGS) entry which is preliminary data.</text>
</comment>
<dbReference type="EMBL" id="JAGFBR010000001">
    <property type="protein sequence ID" value="KAH0470455.1"/>
    <property type="molecule type" value="Genomic_DNA"/>
</dbReference>
<reference evidence="1 2" key="1">
    <citation type="journal article" date="2021" name="Hortic Res">
        <title>Chromosome-scale assembly of the Dendrobium chrysotoxum genome enhances the understanding of orchid evolution.</title>
        <authorList>
            <person name="Zhang Y."/>
            <person name="Zhang G.Q."/>
            <person name="Zhang D."/>
            <person name="Liu X.D."/>
            <person name="Xu X.Y."/>
            <person name="Sun W.H."/>
            <person name="Yu X."/>
            <person name="Zhu X."/>
            <person name="Wang Z.W."/>
            <person name="Zhao X."/>
            <person name="Zhong W.Y."/>
            <person name="Chen H."/>
            <person name="Yin W.L."/>
            <person name="Huang T."/>
            <person name="Niu S.C."/>
            <person name="Liu Z.J."/>
        </authorList>
    </citation>
    <scope>NUCLEOTIDE SEQUENCE [LARGE SCALE GENOMIC DNA]</scope>
    <source>
        <strain evidence="1">Lindl</strain>
    </source>
</reference>
<proteinExistence type="predicted"/>
<sequence>MEVNGGIIRPTRPSAMFDHQSPCRSIASLKDVDVGIEFLYFPRPSALPRRGDCCPCTRGGDGGAEVGDVIGGEAGGGAGGKVG</sequence>
<protein>
    <submittedName>
        <fullName evidence="1">Uncharacterized protein</fullName>
    </submittedName>
</protein>